<evidence type="ECO:0000256" key="1">
    <source>
        <dbReference type="SAM" id="Phobius"/>
    </source>
</evidence>
<feature type="transmembrane region" description="Helical" evidence="1">
    <location>
        <begin position="7"/>
        <end position="26"/>
    </location>
</feature>
<dbReference type="OrthoDB" id="1448061at2"/>
<sequence length="63" mass="6972">MNDNKKQLFNGILVVVGAALLAYSLTVTGVSVYVQIVGLFILMIGAYRASKHWAKHKNDHLDE</sequence>
<dbReference type="AlphaFoldDB" id="A0A2S9WY05"/>
<dbReference type="RefSeq" id="WP_055413411.1">
    <property type="nucleotide sequence ID" value="NZ_MQUC01000003.1"/>
</dbReference>
<comment type="caution">
    <text evidence="2">The sequence shown here is derived from an EMBL/GenBank/DDBJ whole genome shotgun (WGS) entry which is preliminary data.</text>
</comment>
<accession>A0A2S9WY05</accession>
<evidence type="ECO:0000313" key="3">
    <source>
        <dbReference type="Proteomes" id="UP000239532"/>
    </source>
</evidence>
<reference evidence="2 3" key="1">
    <citation type="submission" date="2016-11" db="EMBL/GenBank/DDBJ databases">
        <title>Trade-off between light-utilization and light-protection in marine flavobacteria.</title>
        <authorList>
            <person name="Kumagai Y."/>
        </authorList>
    </citation>
    <scope>NUCLEOTIDE SEQUENCE [LARGE SCALE GENOMIC DNA]</scope>
    <source>
        <strain evidence="2 3">JCM 17109</strain>
    </source>
</reference>
<dbReference type="Proteomes" id="UP000239532">
    <property type="component" value="Unassembled WGS sequence"/>
</dbReference>
<organism evidence="2 3">
    <name type="scientific">Nonlabens agnitus</name>
    <dbReference type="NCBI Taxonomy" id="870484"/>
    <lineage>
        <taxon>Bacteria</taxon>
        <taxon>Pseudomonadati</taxon>
        <taxon>Bacteroidota</taxon>
        <taxon>Flavobacteriia</taxon>
        <taxon>Flavobacteriales</taxon>
        <taxon>Flavobacteriaceae</taxon>
        <taxon>Nonlabens</taxon>
    </lineage>
</organism>
<protein>
    <recommendedName>
        <fullName evidence="4">Gliding motility protein GldL</fullName>
    </recommendedName>
</protein>
<keyword evidence="1" id="KW-0472">Membrane</keyword>
<name>A0A2S9WY05_9FLAO</name>
<evidence type="ECO:0000313" key="2">
    <source>
        <dbReference type="EMBL" id="PRP68341.1"/>
    </source>
</evidence>
<proteinExistence type="predicted"/>
<evidence type="ECO:0008006" key="4">
    <source>
        <dbReference type="Google" id="ProtNLM"/>
    </source>
</evidence>
<gene>
    <name evidence="2" type="ORF">BST86_08305</name>
</gene>
<keyword evidence="3" id="KW-1185">Reference proteome</keyword>
<dbReference type="EMBL" id="MQUC01000003">
    <property type="protein sequence ID" value="PRP68341.1"/>
    <property type="molecule type" value="Genomic_DNA"/>
</dbReference>
<keyword evidence="1" id="KW-0812">Transmembrane</keyword>
<keyword evidence="1" id="KW-1133">Transmembrane helix</keyword>